<keyword evidence="3" id="KW-0249">Electron transport</keyword>
<keyword evidence="2" id="KW-0813">Transport</keyword>
<dbReference type="eggNOG" id="COG3118">
    <property type="taxonomic scope" value="Bacteria"/>
</dbReference>
<keyword evidence="4" id="KW-1015">Disulfide bond</keyword>
<evidence type="ECO:0000256" key="1">
    <source>
        <dbReference type="ARBA" id="ARBA00008987"/>
    </source>
</evidence>
<dbReference type="FunFam" id="3.40.30.10:FF:000001">
    <property type="entry name" value="Thioredoxin"/>
    <property type="match status" value="1"/>
</dbReference>
<dbReference type="Proteomes" id="UP000029994">
    <property type="component" value="Unassembled WGS sequence"/>
</dbReference>
<gene>
    <name evidence="8" type="ORF">EA26_11270</name>
</gene>
<organism evidence="8 9">
    <name type="scientific">Vibrio navarrensis</name>
    <dbReference type="NCBI Taxonomy" id="29495"/>
    <lineage>
        <taxon>Bacteria</taxon>
        <taxon>Pseudomonadati</taxon>
        <taxon>Pseudomonadota</taxon>
        <taxon>Gammaproteobacteria</taxon>
        <taxon>Vibrionales</taxon>
        <taxon>Vibrionaceae</taxon>
        <taxon>Vibrio</taxon>
    </lineage>
</organism>
<dbReference type="GO" id="GO:0015035">
    <property type="term" value="F:protein-disulfide reductase activity"/>
    <property type="evidence" value="ECO:0007669"/>
    <property type="project" value="UniProtKB-UniRule"/>
</dbReference>
<protein>
    <recommendedName>
        <fullName evidence="6">Thioredoxin</fullName>
    </recommendedName>
</protein>
<keyword evidence="9" id="KW-1185">Reference proteome</keyword>
<keyword evidence="5" id="KW-0676">Redox-active center</keyword>
<dbReference type="CDD" id="cd02947">
    <property type="entry name" value="TRX_family"/>
    <property type="match status" value="1"/>
</dbReference>
<dbReference type="Gene3D" id="3.40.30.10">
    <property type="entry name" value="Glutaredoxin"/>
    <property type="match status" value="1"/>
</dbReference>
<evidence type="ECO:0000259" key="7">
    <source>
        <dbReference type="PROSITE" id="PS51352"/>
    </source>
</evidence>
<dbReference type="PANTHER" id="PTHR45663:SF40">
    <property type="entry name" value="THIOREDOXIN 2"/>
    <property type="match status" value="1"/>
</dbReference>
<name>A0A099LUD8_9VIBR</name>
<dbReference type="Gene3D" id="2.30.30.380">
    <property type="entry name" value="Zn-finger domain of Sec23/24"/>
    <property type="match status" value="1"/>
</dbReference>
<evidence type="ECO:0000256" key="3">
    <source>
        <dbReference type="ARBA" id="ARBA00022982"/>
    </source>
</evidence>
<dbReference type="GO" id="GO:0005829">
    <property type="term" value="C:cytosol"/>
    <property type="evidence" value="ECO:0007669"/>
    <property type="project" value="TreeGrafter"/>
</dbReference>
<evidence type="ECO:0000313" key="8">
    <source>
        <dbReference type="EMBL" id="KGK11853.1"/>
    </source>
</evidence>
<dbReference type="Pfam" id="PF00085">
    <property type="entry name" value="Thioredoxin"/>
    <property type="match status" value="1"/>
</dbReference>
<accession>A0A099LUD8</accession>
<dbReference type="PROSITE" id="PS51352">
    <property type="entry name" value="THIOREDOXIN_2"/>
    <property type="match status" value="1"/>
</dbReference>
<dbReference type="InterPro" id="IPR049299">
    <property type="entry name" value="Thio2_N"/>
</dbReference>
<proteinExistence type="inferred from homology"/>
<dbReference type="PANTHER" id="PTHR45663">
    <property type="entry name" value="GEO12009P1"/>
    <property type="match status" value="1"/>
</dbReference>
<dbReference type="SUPFAM" id="SSF52833">
    <property type="entry name" value="Thioredoxin-like"/>
    <property type="match status" value="1"/>
</dbReference>
<dbReference type="InterPro" id="IPR013766">
    <property type="entry name" value="Thioredoxin_domain"/>
</dbReference>
<dbReference type="InterPro" id="IPR005746">
    <property type="entry name" value="Thioredoxin"/>
</dbReference>
<comment type="caution">
    <text evidence="8">The sequence shown here is derived from an EMBL/GenBank/DDBJ whole genome shotgun (WGS) entry which is preliminary data.</text>
</comment>
<evidence type="ECO:0000256" key="4">
    <source>
        <dbReference type="ARBA" id="ARBA00023157"/>
    </source>
</evidence>
<evidence type="ECO:0000256" key="6">
    <source>
        <dbReference type="NCBIfam" id="TIGR01068"/>
    </source>
</evidence>
<evidence type="ECO:0000256" key="2">
    <source>
        <dbReference type="ARBA" id="ARBA00022448"/>
    </source>
</evidence>
<feature type="domain" description="Thioredoxin" evidence="7">
    <location>
        <begin position="19"/>
        <end position="143"/>
    </location>
</feature>
<dbReference type="GeneID" id="43683749"/>
<dbReference type="STRING" id="29495.EA26_11270"/>
<dbReference type="AlphaFoldDB" id="A0A099LUD8"/>
<dbReference type="NCBIfam" id="NF008229">
    <property type="entry name" value="PRK10996.1"/>
    <property type="match status" value="1"/>
</dbReference>
<dbReference type="RefSeq" id="WP_039427440.1">
    <property type="nucleotide sequence ID" value="NZ_CP046792.1"/>
</dbReference>
<reference evidence="8 9" key="1">
    <citation type="submission" date="2014-04" db="EMBL/GenBank/DDBJ databases">
        <title>Genome sequencing of Vibrio navarrensis strains.</title>
        <authorList>
            <person name="Gladney L.M."/>
            <person name="Katz L.S."/>
            <person name="Marino-Ramirez L."/>
            <person name="Jordan I.K."/>
        </authorList>
    </citation>
    <scope>NUCLEOTIDE SEQUENCE [LARGE SCALE GENOMIC DNA]</scope>
    <source>
        <strain evidence="8 9">ATCC 51183</strain>
    </source>
</reference>
<dbReference type="InterPro" id="IPR036249">
    <property type="entry name" value="Thioredoxin-like_sf"/>
</dbReference>
<dbReference type="NCBIfam" id="TIGR01068">
    <property type="entry name" value="thioredoxin"/>
    <property type="match status" value="1"/>
</dbReference>
<dbReference type="EMBL" id="JMCG01000001">
    <property type="protein sequence ID" value="KGK11853.1"/>
    <property type="molecule type" value="Genomic_DNA"/>
</dbReference>
<dbReference type="PRINTS" id="PR00421">
    <property type="entry name" value="THIOREDOXIN"/>
</dbReference>
<comment type="similarity">
    <text evidence="1">Belongs to the thioredoxin family.</text>
</comment>
<evidence type="ECO:0000256" key="5">
    <source>
        <dbReference type="ARBA" id="ARBA00023284"/>
    </source>
</evidence>
<dbReference type="Pfam" id="PF21352">
    <property type="entry name" value="Zn_ribbon_Thio2"/>
    <property type="match status" value="1"/>
</dbReference>
<sequence length="144" mass="15954">MSTFHSRCPACGGLNRLPVERVSEQPSCGKCKTALLDGAPIEGTADNFNAILNSDLPVVVDFWAPWCNPCVGFAPIFADVAHERKHQVRFVKIDTEAQQALAAQFQIRSIPTIMVFKKGQRVDMLNGALPKSQFDQWLNQAIKK</sequence>
<evidence type="ECO:0000313" key="9">
    <source>
        <dbReference type="Proteomes" id="UP000029994"/>
    </source>
</evidence>